<evidence type="ECO:0000313" key="3">
    <source>
        <dbReference type="Proteomes" id="UP000078561"/>
    </source>
</evidence>
<dbReference type="PANTHER" id="PTHR12197">
    <property type="entry name" value="HISTONE-LYSINE N-METHYLTRANSFERASE SMYD"/>
    <property type="match status" value="1"/>
</dbReference>
<sequence length="361" mass="41844">MAEDPSLSLFDLPSTIYTKTTKGKGRECLAKYSLEPKTTLFSVYPYATCIFDSFKKRLCARCLAAHPTKSFSLHCLGCDQVYFCSHDCADQYLKDHDQGCCDLLRKLATLKKVDRHMKSVAKLVIMIYWQRKNDEGSFGLVHHLESHYDDWSMEMKQDWRRIQDFLWKYLSPLGWLLSHETEVDIMHLVSKVESNGFGIYLENRLDILTGRALYPLASLFNHDCSFNCEVEQWTEEGIEEEQVIVPMDDTQDDHEQQLKVYPSVFSRPRGKYRQMLIRTTTNVQPDQPLTIGYVDTTLPLASRRQKLLQDYYFTCLCQRCVLESQATGASKVKEKRGTAFTLRPVGTGFGWAHMLCFPWPF</sequence>
<gene>
    <name evidence="2" type="primary">ABSGL_07202.1 scaffold 8717</name>
</gene>
<dbReference type="STRING" id="4829.A0A163JI64"/>
<dbReference type="SUPFAM" id="SSF82199">
    <property type="entry name" value="SET domain"/>
    <property type="match status" value="1"/>
</dbReference>
<dbReference type="InParanoid" id="A0A163JI64"/>
<dbReference type="InterPro" id="IPR001214">
    <property type="entry name" value="SET_dom"/>
</dbReference>
<proteinExistence type="predicted"/>
<protein>
    <recommendedName>
        <fullName evidence="1">SET domain-containing protein</fullName>
    </recommendedName>
</protein>
<keyword evidence="3" id="KW-1185">Reference proteome</keyword>
<dbReference type="AlphaFoldDB" id="A0A163JI64"/>
<evidence type="ECO:0000259" key="1">
    <source>
        <dbReference type="PROSITE" id="PS50280"/>
    </source>
</evidence>
<dbReference type="PROSITE" id="PS50280">
    <property type="entry name" value="SET"/>
    <property type="match status" value="1"/>
</dbReference>
<dbReference type="InterPro" id="IPR046341">
    <property type="entry name" value="SET_dom_sf"/>
</dbReference>
<dbReference type="EMBL" id="LT553527">
    <property type="protein sequence ID" value="SAM01461.1"/>
    <property type="molecule type" value="Genomic_DNA"/>
</dbReference>
<feature type="domain" description="SET" evidence="1">
    <location>
        <begin position="14"/>
        <end position="294"/>
    </location>
</feature>
<dbReference type="Gene3D" id="2.170.270.10">
    <property type="entry name" value="SET domain"/>
    <property type="match status" value="2"/>
</dbReference>
<dbReference type="OrthoDB" id="5945798at2759"/>
<evidence type="ECO:0000313" key="2">
    <source>
        <dbReference type="EMBL" id="SAM01461.1"/>
    </source>
</evidence>
<dbReference type="InterPro" id="IPR050869">
    <property type="entry name" value="H3K4_H4K5_MeTrfase"/>
</dbReference>
<dbReference type="Gene3D" id="1.10.220.160">
    <property type="match status" value="1"/>
</dbReference>
<dbReference type="PANTHER" id="PTHR12197:SF294">
    <property type="entry name" value="POTENTIAL PROTEIN LYSINE METHYLTRANSFERASE SET6"/>
    <property type="match status" value="1"/>
</dbReference>
<name>A0A163JI64_ABSGL</name>
<dbReference type="OMA" id="HELICNI"/>
<organism evidence="2">
    <name type="scientific">Absidia glauca</name>
    <name type="common">Pin mould</name>
    <dbReference type="NCBI Taxonomy" id="4829"/>
    <lineage>
        <taxon>Eukaryota</taxon>
        <taxon>Fungi</taxon>
        <taxon>Fungi incertae sedis</taxon>
        <taxon>Mucoromycota</taxon>
        <taxon>Mucoromycotina</taxon>
        <taxon>Mucoromycetes</taxon>
        <taxon>Mucorales</taxon>
        <taxon>Cunninghamellaceae</taxon>
        <taxon>Absidia</taxon>
    </lineage>
</organism>
<accession>A0A163JI64</accession>
<dbReference type="Proteomes" id="UP000078561">
    <property type="component" value="Unassembled WGS sequence"/>
</dbReference>
<dbReference type="Gene3D" id="6.10.140.2220">
    <property type="match status" value="1"/>
</dbReference>
<dbReference type="GO" id="GO:0005634">
    <property type="term" value="C:nucleus"/>
    <property type="evidence" value="ECO:0007669"/>
    <property type="project" value="TreeGrafter"/>
</dbReference>
<reference evidence="2" key="1">
    <citation type="submission" date="2016-04" db="EMBL/GenBank/DDBJ databases">
        <authorList>
            <person name="Evans L.H."/>
            <person name="Alamgir A."/>
            <person name="Owens N."/>
            <person name="Weber N.D."/>
            <person name="Virtaneva K."/>
            <person name="Barbian K."/>
            <person name="Babar A."/>
            <person name="Rosenke K."/>
        </authorList>
    </citation>
    <scope>NUCLEOTIDE SEQUENCE [LARGE SCALE GENOMIC DNA]</scope>
    <source>
        <strain evidence="2">CBS 101.48</strain>
    </source>
</reference>